<dbReference type="InterPro" id="IPR009225">
    <property type="entry name" value="Phage_head_completion_GpL"/>
</dbReference>
<protein>
    <submittedName>
        <fullName evidence="1">Head completion/stabilization protein</fullName>
    </submittedName>
</protein>
<proteinExistence type="predicted"/>
<dbReference type="Pfam" id="PF05926">
    <property type="entry name" value="Phage_GPL"/>
    <property type="match status" value="1"/>
</dbReference>
<dbReference type="EMBL" id="CP123498">
    <property type="protein sequence ID" value="WGL95316.1"/>
    <property type="molecule type" value="Genomic_DNA"/>
</dbReference>
<evidence type="ECO:0000313" key="1">
    <source>
        <dbReference type="EMBL" id="WGL95316.1"/>
    </source>
</evidence>
<dbReference type="Proteomes" id="UP001177597">
    <property type="component" value="Chromosome"/>
</dbReference>
<dbReference type="RefSeq" id="WP_280629294.1">
    <property type="nucleotide sequence ID" value="NZ_CP123498.1"/>
</dbReference>
<accession>A0AA95GAE9</accession>
<dbReference type="AlphaFoldDB" id="A0AA95GAE9"/>
<name>A0AA95GAE9_9GAMM</name>
<evidence type="ECO:0000313" key="2">
    <source>
        <dbReference type="Proteomes" id="UP001177597"/>
    </source>
</evidence>
<sequence length="155" mass="17739">MDFISPEPKPEQTEIIGSEPFWPTVSTQHYRETQRQHDGTLTNARLKTALINAVIEINRELADWQKKQMALGYQQLTEVPAMKINQESELCLLYQRAIFGYAHASLVERYRDFDTTPTGNKKADALSPTIDDLRRDAIWAIQRIKGGSHNIAELI</sequence>
<reference evidence="1" key="1">
    <citation type="submission" date="2023-04" db="EMBL/GenBank/DDBJ databases">
        <title>Genome dynamics across the evolutionary transition to endosymbiosis.</title>
        <authorList>
            <person name="Siozios S."/>
            <person name="Nadal-Jimenez P."/>
            <person name="Azagi T."/>
            <person name="Sprong H."/>
            <person name="Frost C.L."/>
            <person name="Parratt S.R."/>
            <person name="Taylor G."/>
            <person name="Brettell L."/>
            <person name="Lew K.C."/>
            <person name="Croft L."/>
            <person name="King K.C."/>
            <person name="Brockhurst M.A."/>
            <person name="Hypsa V."/>
            <person name="Novakova E."/>
            <person name="Darby A.C."/>
            <person name="Hurst G.D.D."/>
        </authorList>
    </citation>
    <scope>NUCLEOTIDE SEQUENCE</scope>
    <source>
        <strain evidence="1">AIh</strain>
    </source>
</reference>
<gene>
    <name evidence="1" type="ORF">QE207_16975</name>
</gene>
<organism evidence="1 2">
    <name type="scientific">Arsenophonus nasoniae</name>
    <name type="common">son-killer infecting Nasonia vitripennis</name>
    <dbReference type="NCBI Taxonomy" id="638"/>
    <lineage>
        <taxon>Bacteria</taxon>
        <taxon>Pseudomonadati</taxon>
        <taxon>Pseudomonadota</taxon>
        <taxon>Gammaproteobacteria</taxon>
        <taxon>Enterobacterales</taxon>
        <taxon>Morganellaceae</taxon>
        <taxon>Arsenophonus</taxon>
    </lineage>
</organism>